<comment type="subunit">
    <text evidence="21">Monomer, homodimer and higher order oligomers; formation of higher order structures is necessary for scramblase activity. Interacts with ARMC12 in a TBC1D21-dependent manner. Interacts with KLC3. Interacts with SPATA33. Interacts with PPP3CC in a SPATA33-dependent manner.</text>
</comment>
<evidence type="ECO:0000313" key="23">
    <source>
        <dbReference type="EMBL" id="KAK7826263.1"/>
    </source>
</evidence>
<evidence type="ECO:0000256" key="21">
    <source>
        <dbReference type="ARBA" id="ARBA00049992"/>
    </source>
</evidence>
<keyword evidence="4" id="KW-1134">Transmembrane beta strand</keyword>
<proteinExistence type="inferred from homology"/>
<dbReference type="GO" id="GO:0015288">
    <property type="term" value="F:porin activity"/>
    <property type="evidence" value="ECO:0007669"/>
    <property type="project" value="UniProtKB-KW"/>
</dbReference>
<evidence type="ECO:0000256" key="20">
    <source>
        <dbReference type="ARBA" id="ARBA00049967"/>
    </source>
</evidence>
<keyword evidence="10" id="KW-0406">Ion transport</keyword>
<dbReference type="Proteomes" id="UP001488838">
    <property type="component" value="Unassembled WGS sequence"/>
</dbReference>
<keyword evidence="11" id="KW-0496">Mitochondrion</keyword>
<dbReference type="PANTHER" id="PTHR11743:SF12">
    <property type="entry name" value="VOLTAGE-DEPENDENT ANION-SELECTIVE CHANNEL PROTEIN 2"/>
    <property type="match status" value="1"/>
</dbReference>
<dbReference type="GO" id="GO:0008308">
    <property type="term" value="F:voltage-gated monoatomic anion channel activity"/>
    <property type="evidence" value="ECO:0007669"/>
    <property type="project" value="InterPro"/>
</dbReference>
<evidence type="ECO:0000256" key="13">
    <source>
        <dbReference type="ARBA" id="ARBA00024167"/>
    </source>
</evidence>
<keyword evidence="6" id="KW-0547">Nucleotide-binding</keyword>
<protein>
    <recommendedName>
        <fullName evidence="22">Non-selective voltage-gated ion channel VDAC2</fullName>
    </recommendedName>
    <alternativeName>
        <fullName evidence="16">Outer mitochondrial membrane protein porin 2</fullName>
    </alternativeName>
</protein>
<evidence type="ECO:0000256" key="22">
    <source>
        <dbReference type="ARBA" id="ARBA00050035"/>
    </source>
</evidence>
<dbReference type="GO" id="GO:0046930">
    <property type="term" value="C:pore complex"/>
    <property type="evidence" value="ECO:0007669"/>
    <property type="project" value="UniProtKB-KW"/>
</dbReference>
<evidence type="ECO:0000256" key="3">
    <source>
        <dbReference type="ARBA" id="ARBA00022448"/>
    </source>
</evidence>
<reference evidence="23 24" key="1">
    <citation type="journal article" date="2023" name="bioRxiv">
        <title>Conserved and derived expression patterns and positive selection on dental genes reveal complex evolutionary context of ever-growing rodent molars.</title>
        <authorList>
            <person name="Calamari Z.T."/>
            <person name="Song A."/>
            <person name="Cohen E."/>
            <person name="Akter M."/>
            <person name="Roy R.D."/>
            <person name="Hallikas O."/>
            <person name="Christensen M.M."/>
            <person name="Li P."/>
            <person name="Marangoni P."/>
            <person name="Jernvall J."/>
            <person name="Klein O.D."/>
        </authorList>
    </citation>
    <scope>NUCLEOTIDE SEQUENCE [LARGE SCALE GENOMIC DNA]</scope>
    <source>
        <strain evidence="23">V071</strain>
    </source>
</reference>
<keyword evidence="5" id="KW-0812">Transmembrane</keyword>
<keyword evidence="8" id="KW-0007">Acetylation</keyword>
<evidence type="ECO:0000256" key="19">
    <source>
        <dbReference type="ARBA" id="ARBA00044941"/>
    </source>
</evidence>
<evidence type="ECO:0000256" key="1">
    <source>
        <dbReference type="ARBA" id="ARBA00004294"/>
    </source>
</evidence>
<comment type="function">
    <text evidence="19">Catalyzes the scrambling of phospholipids across the outer mitochondrial membrane; the mechanism is unrelated to channel activity and is capable of translocating both anionic and zwitterionic phospholipids.</text>
</comment>
<evidence type="ECO:0000256" key="6">
    <source>
        <dbReference type="ARBA" id="ARBA00022741"/>
    </source>
</evidence>
<comment type="caution">
    <text evidence="23">The sequence shown here is derived from an EMBL/GenBank/DDBJ whole genome shotgun (WGS) entry which is preliminary data.</text>
</comment>
<name>A0AAW0JH79_MYOGA</name>
<keyword evidence="9" id="KW-0520">NAD</keyword>
<comment type="function">
    <text evidence="20">Non-selective voltage-gated ion channel that mediates the transport of anions and cations through the mitochondrion outer membrane and plasma membrane. The channel adopts an open conformation at zero mV and a closed conformation at both positive and negative potentials. There are two populations of channels; the main that functions in a lower open-state conductance with lower ion selectivity, that switch, in a voltage-dependent manner, from the open to a low-conducting 'closed' state and the other that has a normal ion selectivity in the typical high conductance, 'open' state. Binds various lipids, including the sphingolipid ceramide, the phospholipid phosphatidylcholine, and the sterols cholesterol and oxysterol. Binding of ceramide promotes the mitochondrial outer membrane permeabilization (MOMP) apoptotic pathway.</text>
</comment>
<comment type="subcellular location">
    <subcellularLocation>
        <location evidence="1">Mitochondrion outer membrane</location>
    </subcellularLocation>
</comment>
<evidence type="ECO:0000256" key="2">
    <source>
        <dbReference type="ARBA" id="ARBA00007780"/>
    </source>
</evidence>
<dbReference type="AlphaFoldDB" id="A0AAW0JH79"/>
<keyword evidence="7" id="KW-1000">Mitochondrion outer membrane</keyword>
<evidence type="ECO:0000256" key="4">
    <source>
        <dbReference type="ARBA" id="ARBA00022452"/>
    </source>
</evidence>
<organism evidence="23 24">
    <name type="scientific">Myodes glareolus</name>
    <name type="common">Bank vole</name>
    <name type="synonym">Clethrionomys glareolus</name>
    <dbReference type="NCBI Taxonomy" id="447135"/>
    <lineage>
        <taxon>Eukaryota</taxon>
        <taxon>Metazoa</taxon>
        <taxon>Chordata</taxon>
        <taxon>Craniata</taxon>
        <taxon>Vertebrata</taxon>
        <taxon>Euteleostomi</taxon>
        <taxon>Mammalia</taxon>
        <taxon>Eutheria</taxon>
        <taxon>Euarchontoglires</taxon>
        <taxon>Glires</taxon>
        <taxon>Rodentia</taxon>
        <taxon>Myomorpha</taxon>
        <taxon>Muroidea</taxon>
        <taxon>Cricetidae</taxon>
        <taxon>Arvicolinae</taxon>
        <taxon>Myodes</taxon>
    </lineage>
</organism>
<dbReference type="EMBL" id="JBBHLL010000035">
    <property type="protein sequence ID" value="KAK7826263.1"/>
    <property type="molecule type" value="Genomic_DNA"/>
</dbReference>
<dbReference type="InterPro" id="IPR001925">
    <property type="entry name" value="Porin_Euk"/>
</dbReference>
<dbReference type="InterPro" id="IPR023614">
    <property type="entry name" value="Porin_dom_sf"/>
</dbReference>
<evidence type="ECO:0000256" key="7">
    <source>
        <dbReference type="ARBA" id="ARBA00022787"/>
    </source>
</evidence>
<dbReference type="GO" id="GO:0005741">
    <property type="term" value="C:mitochondrial outer membrane"/>
    <property type="evidence" value="ECO:0007669"/>
    <property type="project" value="UniProtKB-SubCell"/>
</dbReference>
<keyword evidence="24" id="KW-1185">Reference proteome</keyword>
<dbReference type="Gene3D" id="2.40.160.10">
    <property type="entry name" value="Porin"/>
    <property type="match status" value="1"/>
</dbReference>
<sequence>MSAMVQNLENEFIGPYVKVFTPVNFAWTMDANRTRFGMAAKIPLDPPASISMKVNNSSLGRVGYALTPRLRVKLTLSALVSRKSFNAGGHKSGLALELEA</sequence>
<keyword evidence="3" id="KW-0813">Transport</keyword>
<comment type="catalytic activity">
    <reaction evidence="13">
        <text>chloride(in) = chloride(out)</text>
        <dbReference type="Rhea" id="RHEA:29823"/>
        <dbReference type="ChEBI" id="CHEBI:17996"/>
    </reaction>
</comment>
<keyword evidence="12" id="KW-0472">Membrane</keyword>
<evidence type="ECO:0000256" key="14">
    <source>
        <dbReference type="ARBA" id="ARBA00024479"/>
    </source>
</evidence>
<comment type="catalytic activity">
    <reaction evidence="14">
        <text>a 1,2-diacyl-sn-glycero-3-phospho-L-serine(in) = a 1,2-diacyl-sn-glycero-3-phospho-L-serine(out)</text>
        <dbReference type="Rhea" id="RHEA:38663"/>
        <dbReference type="ChEBI" id="CHEBI:57262"/>
    </reaction>
</comment>
<evidence type="ECO:0000313" key="24">
    <source>
        <dbReference type="Proteomes" id="UP001488838"/>
    </source>
</evidence>
<evidence type="ECO:0000256" key="16">
    <source>
        <dbReference type="ARBA" id="ARBA00030088"/>
    </source>
</evidence>
<evidence type="ECO:0000256" key="10">
    <source>
        <dbReference type="ARBA" id="ARBA00023114"/>
    </source>
</evidence>
<evidence type="ECO:0000256" key="18">
    <source>
        <dbReference type="ARBA" id="ARBA00035895"/>
    </source>
</evidence>
<keyword evidence="10" id="KW-0626">Porin</keyword>
<evidence type="ECO:0000256" key="8">
    <source>
        <dbReference type="ARBA" id="ARBA00022990"/>
    </source>
</evidence>
<evidence type="ECO:0000256" key="17">
    <source>
        <dbReference type="ARBA" id="ARBA00034430"/>
    </source>
</evidence>
<dbReference type="PANTHER" id="PTHR11743">
    <property type="entry name" value="VOLTAGE-DEPENDENT ANION-SELECTIVE CHANNEL"/>
    <property type="match status" value="1"/>
</dbReference>
<dbReference type="GO" id="GO:0000166">
    <property type="term" value="F:nucleotide binding"/>
    <property type="evidence" value="ECO:0007669"/>
    <property type="project" value="UniProtKB-KW"/>
</dbReference>
<gene>
    <name evidence="23" type="ORF">U0070_021277</name>
</gene>
<evidence type="ECO:0000256" key="12">
    <source>
        <dbReference type="ARBA" id="ARBA00023136"/>
    </source>
</evidence>
<comment type="similarity">
    <text evidence="2">Belongs to the eukaryotic mitochondrial porin family.</text>
</comment>
<evidence type="ECO:0000256" key="11">
    <source>
        <dbReference type="ARBA" id="ARBA00023128"/>
    </source>
</evidence>
<evidence type="ECO:0000256" key="15">
    <source>
        <dbReference type="ARBA" id="ARBA00024631"/>
    </source>
</evidence>
<accession>A0AAW0JH79</accession>
<evidence type="ECO:0000256" key="9">
    <source>
        <dbReference type="ARBA" id="ARBA00023027"/>
    </source>
</evidence>
<evidence type="ECO:0000256" key="5">
    <source>
        <dbReference type="ARBA" id="ARBA00022692"/>
    </source>
</evidence>
<comment type="catalytic activity">
    <reaction evidence="15">
        <text>a 1,2-diacyl-sn-glycero-3-phosphocholine(in) = a 1,2-diacyl-sn-glycero-3-phosphocholine(out)</text>
        <dbReference type="Rhea" id="RHEA:38571"/>
        <dbReference type="ChEBI" id="CHEBI:57643"/>
    </reaction>
</comment>
<comment type="catalytic activity">
    <reaction evidence="18">
        <text>a 1,2-diacyl-sn-glycero-3-phospho-(1D-myo-inositol)(in) = a 1,2-diacyl-sn-glycero-3-phospho-(1D-myo-inositol)(out)</text>
        <dbReference type="Rhea" id="RHEA:38691"/>
        <dbReference type="ChEBI" id="CHEBI:57880"/>
    </reaction>
</comment>
<comment type="catalytic activity">
    <reaction evidence="17">
        <text>K(+)(in) = K(+)(out)</text>
        <dbReference type="Rhea" id="RHEA:29463"/>
        <dbReference type="ChEBI" id="CHEBI:29103"/>
    </reaction>
</comment>